<sequence length="236" mass="27641">MSSTIQERLSSLKIDDVTSETVLEFEADVDEYLLNLERELQLELAKKRECANRIGVVQAQVSELWDRVDKARRRETDISYRVTSWAQQLAEQMEMIKTKKQQIGFTMDTSAQISAEIAENLERLAEKREKVQIMREEIDIRRKLHKQQLRDVKNDIKEMEASTKHWNHVVDKVSEAIRLLKGQRDGLVERLREELEQETFQKKMLEDLEISLRNANLINKQRAGCASSFSTITESY</sequence>
<accession>A0A9P1IS13</accession>
<evidence type="ECO:0000256" key="1">
    <source>
        <dbReference type="SAM" id="Coils"/>
    </source>
</evidence>
<dbReference type="OrthoDB" id="5806018at2759"/>
<keyword evidence="1" id="KW-0175">Coiled coil</keyword>
<dbReference type="EMBL" id="CANHGI010000005">
    <property type="protein sequence ID" value="CAI5450096.1"/>
    <property type="molecule type" value="Genomic_DNA"/>
</dbReference>
<feature type="coiled-coil region" evidence="1">
    <location>
        <begin position="117"/>
        <end position="162"/>
    </location>
</feature>
<dbReference type="AlphaFoldDB" id="A0A9P1IS13"/>
<organism evidence="2 3">
    <name type="scientific">Caenorhabditis angaria</name>
    <dbReference type="NCBI Taxonomy" id="860376"/>
    <lineage>
        <taxon>Eukaryota</taxon>
        <taxon>Metazoa</taxon>
        <taxon>Ecdysozoa</taxon>
        <taxon>Nematoda</taxon>
        <taxon>Chromadorea</taxon>
        <taxon>Rhabditida</taxon>
        <taxon>Rhabditina</taxon>
        <taxon>Rhabditomorpha</taxon>
        <taxon>Rhabditoidea</taxon>
        <taxon>Rhabditidae</taxon>
        <taxon>Peloderinae</taxon>
        <taxon>Caenorhabditis</taxon>
    </lineage>
</organism>
<name>A0A9P1IS13_9PELO</name>
<keyword evidence="3" id="KW-1185">Reference proteome</keyword>
<proteinExistence type="predicted"/>
<evidence type="ECO:0000313" key="3">
    <source>
        <dbReference type="Proteomes" id="UP001152747"/>
    </source>
</evidence>
<gene>
    <name evidence="2" type="ORF">CAMP_LOCUS12733</name>
</gene>
<reference evidence="2" key="1">
    <citation type="submission" date="2022-11" db="EMBL/GenBank/DDBJ databases">
        <authorList>
            <person name="Kikuchi T."/>
        </authorList>
    </citation>
    <scope>NUCLEOTIDE SEQUENCE</scope>
    <source>
        <strain evidence="2">PS1010</strain>
    </source>
</reference>
<comment type="caution">
    <text evidence="2">The sequence shown here is derived from an EMBL/GenBank/DDBJ whole genome shotgun (WGS) entry which is preliminary data.</text>
</comment>
<evidence type="ECO:0000313" key="2">
    <source>
        <dbReference type="EMBL" id="CAI5450096.1"/>
    </source>
</evidence>
<dbReference type="Proteomes" id="UP001152747">
    <property type="component" value="Unassembled WGS sequence"/>
</dbReference>
<protein>
    <submittedName>
        <fullName evidence="2">Uncharacterized protein</fullName>
    </submittedName>
</protein>